<dbReference type="PANTHER" id="PTHR11088">
    <property type="entry name" value="TRNA DIMETHYLALLYLTRANSFERASE"/>
    <property type="match status" value="1"/>
</dbReference>
<evidence type="ECO:0000256" key="10">
    <source>
        <dbReference type="RuleBase" id="RU003785"/>
    </source>
</evidence>
<evidence type="ECO:0000256" key="3">
    <source>
        <dbReference type="ARBA" id="ARBA00012665"/>
    </source>
</evidence>
<sequence>MLYRLNFLLFCGVLASQFLQIIMSDEESQGWSTDYKYNSKSLPSIEVKLSPPENPLPQVSEEIKILESARLKLEEGIMQKLEDEYNKSLANSKIRIDDTIKKMLSIFSDPKILGFVVSSSVKTLKTDRLRKVSEPSEENNLKKLQKRNTEKSGPLPPPELRNHTSFLQQNYINKTIPSVKIYLSEANEPSIEIKEKIVEIEQYRTDEEVAMFETAISEFGILTEITILELEKQIQLQLNPFLVDKNIVHRALEKELKEMGKRDETEKIKEKYQKQSSFIEDTTDENVGNILNVKISQTDYGYPTIDELVMQMQKRRDISEQLERQKILELQMKLLKAQSEMIKDALHFSISKAFHEINKTYIYLKRNNNYTYNNRLFGNSYCIGRKFSPSIKKCFKKYNTKLYYNYKKENYIKRKVCHNNRRYTFRYICNKLLNDTTIKKRNAVYCQKNKADDVKNIESIDVLTNLSEDPSKVDKMQHDSALASIEKREESNLGNEILIDNQKGGEKNDSASKCNDENNLSCFNMNTKEKKKKVVIIMGITCSGKTQFSIDLYNELLKHDIKGEIISADSMQVYKNFSVGVAKVENEEMGDIKHHMLDVCDNTEEFNAHKFVNYAIPIIESINDRNMVPIVAGGTLLYIESLLWESVVDIRKENDIEIDKIKHNDYTNKTNDELHEELKMVDPERAEELHKNDRKRICRSLDIFYTFNKKHSDLIKMKCHKNNKIDKTRYAPCFFYLDHKDDCILKDKIENRINIMISKGLIEEGMKLKKMPNNTNTKLKGKGIRQSIAYKEFDSYIEKKINNIDDNDLFNKCKDNLFRKTYQYAKRQRRWILNRFVKRYNIPLNEIDVSKNYEQQLSNAVKIVLDFWKN</sequence>
<keyword evidence="5" id="KW-0819">tRNA processing</keyword>
<dbReference type="GO" id="GO:0006400">
    <property type="term" value="P:tRNA modification"/>
    <property type="evidence" value="ECO:0007669"/>
    <property type="project" value="TreeGrafter"/>
</dbReference>
<evidence type="ECO:0000256" key="4">
    <source>
        <dbReference type="ARBA" id="ARBA00022679"/>
    </source>
</evidence>
<evidence type="ECO:0000256" key="9">
    <source>
        <dbReference type="ARBA" id="ARBA00049563"/>
    </source>
</evidence>
<dbReference type="SUPFAM" id="SSF52540">
    <property type="entry name" value="P-loop containing nucleoside triphosphate hydrolases"/>
    <property type="match status" value="1"/>
</dbReference>
<keyword evidence="4 10" id="KW-0808">Transferase</keyword>
<comment type="cofactor">
    <cofactor evidence="1">
        <name>Mg(2+)</name>
        <dbReference type="ChEBI" id="CHEBI:18420"/>
    </cofactor>
</comment>
<dbReference type="NCBIfam" id="TIGR00174">
    <property type="entry name" value="miaA"/>
    <property type="match status" value="1"/>
</dbReference>
<evidence type="ECO:0000313" key="15">
    <source>
        <dbReference type="Proteomes" id="UP000515697"/>
    </source>
</evidence>
<dbReference type="Pfam" id="PF01715">
    <property type="entry name" value="IPPT"/>
    <property type="match status" value="1"/>
</dbReference>
<dbReference type="VEuPathDB" id="PlasmoDB:PVBDA_0600660"/>
<accession>A0A6V7SMG8</accession>
<keyword evidence="7 10" id="KW-0067">ATP-binding</keyword>
<name>A0A6V7SMG8_PLAVN</name>
<dbReference type="InterPro" id="IPR039657">
    <property type="entry name" value="Dimethylallyltransferase"/>
</dbReference>
<evidence type="ECO:0000256" key="2">
    <source>
        <dbReference type="ARBA" id="ARBA00005842"/>
    </source>
</evidence>
<protein>
    <recommendedName>
        <fullName evidence="3">tRNA dimethylallyltransferase</fullName>
        <ecNumber evidence="3">2.5.1.75</ecNumber>
    </recommendedName>
</protein>
<keyword evidence="8" id="KW-0460">Magnesium</keyword>
<organism evidence="14 15">
    <name type="scientific">Plasmodium vinckei</name>
    <dbReference type="NCBI Taxonomy" id="5860"/>
    <lineage>
        <taxon>Eukaryota</taxon>
        <taxon>Sar</taxon>
        <taxon>Alveolata</taxon>
        <taxon>Apicomplexa</taxon>
        <taxon>Aconoidasida</taxon>
        <taxon>Haemosporida</taxon>
        <taxon>Plasmodiidae</taxon>
        <taxon>Plasmodium</taxon>
        <taxon>Plasmodium (Vinckeia)</taxon>
    </lineage>
</organism>
<evidence type="ECO:0000256" key="6">
    <source>
        <dbReference type="ARBA" id="ARBA00022741"/>
    </source>
</evidence>
<dbReference type="GO" id="GO:0052381">
    <property type="term" value="F:tRNA dimethylallyltransferase activity"/>
    <property type="evidence" value="ECO:0007669"/>
    <property type="project" value="UniProtKB-EC"/>
</dbReference>
<feature type="signal peptide" evidence="13">
    <location>
        <begin position="1"/>
        <end position="24"/>
    </location>
</feature>
<dbReference type="EC" id="2.5.1.75" evidence="3"/>
<dbReference type="GO" id="GO:0005524">
    <property type="term" value="F:ATP binding"/>
    <property type="evidence" value="ECO:0007669"/>
    <property type="project" value="UniProtKB-KW"/>
</dbReference>
<dbReference type="HAMAP" id="MF_00185">
    <property type="entry name" value="IPP_trans"/>
    <property type="match status" value="1"/>
</dbReference>
<feature type="chain" id="PRO_5027787427" description="tRNA dimethylallyltransferase" evidence="13">
    <location>
        <begin position="25"/>
        <end position="870"/>
    </location>
</feature>
<dbReference type="AlphaFoldDB" id="A0A6V7SMG8"/>
<gene>
    <name evidence="14" type="ORF">PVSEL_0600860</name>
</gene>
<dbReference type="VEuPathDB" id="PlasmoDB:PVPCR_0600780"/>
<dbReference type="VEuPathDB" id="PlasmoDB:PVVCY_0600650"/>
<comment type="catalytic activity">
    <reaction evidence="9">
        <text>adenosine(37) in tRNA + dimethylallyl diphosphate = N(6)-dimethylallyladenosine(37) in tRNA + diphosphate</text>
        <dbReference type="Rhea" id="RHEA:26482"/>
        <dbReference type="Rhea" id="RHEA-COMP:10162"/>
        <dbReference type="Rhea" id="RHEA-COMP:10375"/>
        <dbReference type="ChEBI" id="CHEBI:33019"/>
        <dbReference type="ChEBI" id="CHEBI:57623"/>
        <dbReference type="ChEBI" id="CHEBI:74411"/>
        <dbReference type="ChEBI" id="CHEBI:74415"/>
        <dbReference type="EC" id="2.5.1.75"/>
    </reaction>
</comment>
<keyword evidence="6 10" id="KW-0547">Nucleotide-binding</keyword>
<evidence type="ECO:0000256" key="5">
    <source>
        <dbReference type="ARBA" id="ARBA00022694"/>
    </source>
</evidence>
<dbReference type="VEuPathDB" id="PlasmoDB:PVBDA_0600650"/>
<dbReference type="VEuPathDB" id="PlasmoDB:PVLDE_0600760"/>
<dbReference type="PANTHER" id="PTHR11088:SF60">
    <property type="entry name" value="TRNA DIMETHYLALLYLTRANSFERASE"/>
    <property type="match status" value="1"/>
</dbReference>
<evidence type="ECO:0000256" key="7">
    <source>
        <dbReference type="ARBA" id="ARBA00022840"/>
    </source>
</evidence>
<keyword evidence="13" id="KW-0732">Signal</keyword>
<proteinExistence type="inferred from homology"/>
<reference evidence="14 15" key="1">
    <citation type="submission" date="2020-08" db="EMBL/GenBank/DDBJ databases">
        <authorList>
            <person name="Ramaprasad A."/>
        </authorList>
    </citation>
    <scope>NUCLEOTIDE SEQUENCE [LARGE SCALE GENOMIC DNA]</scope>
</reference>
<evidence type="ECO:0000256" key="11">
    <source>
        <dbReference type="SAM" id="Coils"/>
    </source>
</evidence>
<dbReference type="VEuPathDB" id="PlasmoDB:PVSEL_0600860"/>
<evidence type="ECO:0000256" key="8">
    <source>
        <dbReference type="ARBA" id="ARBA00022842"/>
    </source>
</evidence>
<evidence type="ECO:0000313" key="14">
    <source>
        <dbReference type="EMBL" id="CAD2099827.1"/>
    </source>
</evidence>
<dbReference type="Gene3D" id="3.40.50.300">
    <property type="entry name" value="P-loop containing nucleotide triphosphate hydrolases"/>
    <property type="match status" value="1"/>
</dbReference>
<evidence type="ECO:0000256" key="13">
    <source>
        <dbReference type="SAM" id="SignalP"/>
    </source>
</evidence>
<comment type="similarity">
    <text evidence="2 10">Belongs to the IPP transferase family.</text>
</comment>
<dbReference type="InterPro" id="IPR018022">
    <property type="entry name" value="IPT"/>
</dbReference>
<dbReference type="EMBL" id="LR865427">
    <property type="protein sequence ID" value="CAD2099827.1"/>
    <property type="molecule type" value="Genomic_DNA"/>
</dbReference>
<feature type="coiled-coil region" evidence="11">
    <location>
        <begin position="305"/>
        <end position="338"/>
    </location>
</feature>
<dbReference type="Gene3D" id="1.10.20.140">
    <property type="match status" value="1"/>
</dbReference>
<evidence type="ECO:0000256" key="1">
    <source>
        <dbReference type="ARBA" id="ARBA00001946"/>
    </source>
</evidence>
<evidence type="ECO:0000256" key="12">
    <source>
        <dbReference type="SAM" id="MobiDB-lite"/>
    </source>
</evidence>
<keyword evidence="11" id="KW-0175">Coiled coil</keyword>
<dbReference type="InterPro" id="IPR027417">
    <property type="entry name" value="P-loop_NTPase"/>
</dbReference>
<feature type="region of interest" description="Disordered" evidence="12">
    <location>
        <begin position="131"/>
        <end position="162"/>
    </location>
</feature>
<dbReference type="Proteomes" id="UP000515697">
    <property type="component" value="Chromosome PVSEL_06"/>
</dbReference>